<dbReference type="SUPFAM" id="SSF55729">
    <property type="entry name" value="Acyl-CoA N-acyltransferases (Nat)"/>
    <property type="match status" value="1"/>
</dbReference>
<dbReference type="AlphaFoldDB" id="A0A9P5HHQ6"/>
<dbReference type="Gene3D" id="3.40.630.30">
    <property type="match status" value="1"/>
</dbReference>
<keyword evidence="3" id="KW-1185">Reference proteome</keyword>
<feature type="region of interest" description="Disordered" evidence="1">
    <location>
        <begin position="111"/>
        <end position="130"/>
    </location>
</feature>
<evidence type="ECO:0000256" key="1">
    <source>
        <dbReference type="SAM" id="MobiDB-lite"/>
    </source>
</evidence>
<feature type="compositionally biased region" description="Basic and acidic residues" evidence="1">
    <location>
        <begin position="60"/>
        <end position="77"/>
    </location>
</feature>
<feature type="compositionally biased region" description="Acidic residues" evidence="1">
    <location>
        <begin position="114"/>
        <end position="130"/>
    </location>
</feature>
<feature type="compositionally biased region" description="Acidic residues" evidence="1">
    <location>
        <begin position="78"/>
        <end position="88"/>
    </location>
</feature>
<dbReference type="InterPro" id="IPR016181">
    <property type="entry name" value="Acyl_CoA_acyltransferase"/>
</dbReference>
<dbReference type="EMBL" id="JAANBB010000053">
    <property type="protein sequence ID" value="KAF7552909.1"/>
    <property type="molecule type" value="Genomic_DNA"/>
</dbReference>
<name>A0A9P5HHQ6_9HYPO</name>
<proteinExistence type="predicted"/>
<organism evidence="2 3">
    <name type="scientific">Cylindrodendrum hubeiense</name>
    <dbReference type="NCBI Taxonomy" id="595255"/>
    <lineage>
        <taxon>Eukaryota</taxon>
        <taxon>Fungi</taxon>
        <taxon>Dikarya</taxon>
        <taxon>Ascomycota</taxon>
        <taxon>Pezizomycotina</taxon>
        <taxon>Sordariomycetes</taxon>
        <taxon>Hypocreomycetidae</taxon>
        <taxon>Hypocreales</taxon>
        <taxon>Nectriaceae</taxon>
        <taxon>Cylindrodendrum</taxon>
    </lineage>
</organism>
<feature type="region of interest" description="Disordered" evidence="1">
    <location>
        <begin position="1"/>
        <end position="106"/>
    </location>
</feature>
<gene>
    <name evidence="2" type="ORF">G7Z17_g3974</name>
</gene>
<evidence type="ECO:0000313" key="2">
    <source>
        <dbReference type="EMBL" id="KAF7552909.1"/>
    </source>
</evidence>
<accession>A0A9P5HHQ6</accession>
<dbReference type="OrthoDB" id="5055819at2759"/>
<feature type="compositionally biased region" description="Basic and acidic residues" evidence="1">
    <location>
        <begin position="89"/>
        <end position="106"/>
    </location>
</feature>
<protein>
    <submittedName>
        <fullName evidence="2">Uncharacterized protein</fullName>
    </submittedName>
</protein>
<dbReference type="Proteomes" id="UP000722485">
    <property type="component" value="Unassembled WGS sequence"/>
</dbReference>
<comment type="caution">
    <text evidence="2">The sequence shown here is derived from an EMBL/GenBank/DDBJ whole genome shotgun (WGS) entry which is preliminary data.</text>
</comment>
<reference evidence="2" key="1">
    <citation type="submission" date="2020-03" db="EMBL/GenBank/DDBJ databases">
        <title>Draft Genome Sequence of Cylindrodendrum hubeiense.</title>
        <authorList>
            <person name="Buettner E."/>
            <person name="Kellner H."/>
        </authorList>
    </citation>
    <scope>NUCLEOTIDE SEQUENCE</scope>
    <source>
        <strain evidence="2">IHI 201604</strain>
    </source>
</reference>
<evidence type="ECO:0000313" key="3">
    <source>
        <dbReference type="Proteomes" id="UP000722485"/>
    </source>
</evidence>
<sequence>MSTIKRPRSPHGSEGNTTPSKMRKMSQVETPQRDHIQITVELRSTSKAAENDPISPKSAEYYRKLMESFDHLQRDAGDETETLTDDNGDEKHDLPNADGIYGKREDELLASDTDSVDSENEDDECDEDDLNSEHDEFAEWKWLEHIDAFAIAGENQVAQCDAKLIRRSRMRNDFLNEMLEPSEKTSALVSDLFDRYGCLRQEYYQHEVKKGTGIWDRELDEGDMLLFESIVVGSSRHRQGIATKVVKAVLDETRRKSRHFFAFVQPGYVGGLYGVHVEERVKTATKIGKKFFQSLGFRRVGTSTWFAFADDNSHPSRSLATAQDIDAPDTRKPQQAMSDGMNLLMATLSDPLITGTQCVSEIEDTFRAMVAASSILSTDRKGNNILHIAAISRKTEAAAFIQSNLPQLANTRNIEGYTPAETLQNDMEMLRTTRALPTHTYVTSDRFEGFKQSDVTCLATLTGTDIFYPNELTDSDTGSISSTIKERLSKIPGRVIISNTLRLMYGC</sequence>